<dbReference type="RefSeq" id="XP_009832583.1">
    <property type="nucleotide sequence ID" value="XM_009834281.1"/>
</dbReference>
<organism evidence="2">
    <name type="scientific">Aphanomyces astaci</name>
    <name type="common">Crayfish plague agent</name>
    <dbReference type="NCBI Taxonomy" id="112090"/>
    <lineage>
        <taxon>Eukaryota</taxon>
        <taxon>Sar</taxon>
        <taxon>Stramenopiles</taxon>
        <taxon>Oomycota</taxon>
        <taxon>Saprolegniomycetes</taxon>
        <taxon>Saprolegniales</taxon>
        <taxon>Verrucalvaceae</taxon>
        <taxon>Aphanomyces</taxon>
    </lineage>
</organism>
<feature type="region of interest" description="Disordered" evidence="1">
    <location>
        <begin position="62"/>
        <end position="82"/>
    </location>
</feature>
<proteinExistence type="predicted"/>
<evidence type="ECO:0000256" key="1">
    <source>
        <dbReference type="SAM" id="MobiDB-lite"/>
    </source>
</evidence>
<evidence type="ECO:0000313" key="2">
    <source>
        <dbReference type="EMBL" id="ETV78246.1"/>
    </source>
</evidence>
<dbReference type="EMBL" id="KI913131">
    <property type="protein sequence ID" value="ETV78246.1"/>
    <property type="molecule type" value="Genomic_DNA"/>
</dbReference>
<dbReference type="AlphaFoldDB" id="W4GG49"/>
<dbReference type="GeneID" id="20810418"/>
<dbReference type="OrthoDB" id="10401930at2759"/>
<protein>
    <submittedName>
        <fullName evidence="2">Uncharacterized protein</fullName>
    </submittedName>
</protein>
<dbReference type="VEuPathDB" id="FungiDB:H257_08422"/>
<gene>
    <name evidence="2" type="ORF">H257_08422</name>
</gene>
<accession>W4GG49</accession>
<sequence length="154" mass="17082">MVDIYIINENSLTSRLFEMVVPNANRIPPRELPLHKPSTANAFIPRSLIRSSHSKAVWMPTNATSATSQNRRGDKAQHNTTPQPVVDLPIQALLDIEGKVTEVEMEVNALLDDLRMAASVFSAQMQSQTRLLEACRSLARPPMSRAPTSPHSED</sequence>
<reference evidence="2" key="1">
    <citation type="submission" date="2013-12" db="EMBL/GenBank/DDBJ databases">
        <title>The Genome Sequence of Aphanomyces astaci APO3.</title>
        <authorList>
            <consortium name="The Broad Institute Genomics Platform"/>
            <person name="Russ C."/>
            <person name="Tyler B."/>
            <person name="van West P."/>
            <person name="Dieguez-Uribeondo J."/>
            <person name="Young S.K."/>
            <person name="Zeng Q."/>
            <person name="Gargeya S."/>
            <person name="Fitzgerald M."/>
            <person name="Abouelleil A."/>
            <person name="Alvarado L."/>
            <person name="Chapman S.B."/>
            <person name="Gainer-Dewar J."/>
            <person name="Goldberg J."/>
            <person name="Griggs A."/>
            <person name="Gujja S."/>
            <person name="Hansen M."/>
            <person name="Howarth C."/>
            <person name="Imamovic A."/>
            <person name="Ireland A."/>
            <person name="Larimer J."/>
            <person name="McCowan C."/>
            <person name="Murphy C."/>
            <person name="Pearson M."/>
            <person name="Poon T.W."/>
            <person name="Priest M."/>
            <person name="Roberts A."/>
            <person name="Saif S."/>
            <person name="Shea T."/>
            <person name="Sykes S."/>
            <person name="Wortman J."/>
            <person name="Nusbaum C."/>
            <person name="Birren B."/>
        </authorList>
    </citation>
    <scope>NUCLEOTIDE SEQUENCE [LARGE SCALE GENOMIC DNA]</scope>
    <source>
        <strain evidence="2">APO3</strain>
    </source>
</reference>
<name>W4GG49_APHAT</name>